<dbReference type="KEGG" id="dmk:116917243"/>
<dbReference type="Gene3D" id="3.40.50.12780">
    <property type="entry name" value="N-terminal domain of ligase-like"/>
    <property type="match status" value="1"/>
</dbReference>
<evidence type="ECO:0000259" key="2">
    <source>
        <dbReference type="Pfam" id="PF00501"/>
    </source>
</evidence>
<dbReference type="EMBL" id="GDIQ01072407">
    <property type="protein sequence ID" value="JAN22330.1"/>
    <property type="molecule type" value="Transcribed_RNA"/>
</dbReference>
<accession>A0A0P6DY37</accession>
<dbReference type="EMBL" id="GDIQ01052016">
    <property type="protein sequence ID" value="JAN42721.1"/>
    <property type="molecule type" value="Transcribed_RNA"/>
</dbReference>
<dbReference type="Pfam" id="PF13193">
    <property type="entry name" value="AMP-binding_C"/>
    <property type="match status" value="1"/>
</dbReference>
<protein>
    <submittedName>
        <fullName evidence="4">Acyl-CoA synthetase family member 3, mitochondrial</fullName>
    </submittedName>
</protein>
<dbReference type="AlphaFoldDB" id="A0A0P6DY37"/>
<dbReference type="SUPFAM" id="SSF56801">
    <property type="entry name" value="Acetyl-CoA synthetase-like"/>
    <property type="match status" value="1"/>
</dbReference>
<feature type="domain" description="AMP-binding enzyme C-terminal" evidence="3">
    <location>
        <begin position="503"/>
        <end position="579"/>
    </location>
</feature>
<evidence type="ECO:0000259" key="3">
    <source>
        <dbReference type="Pfam" id="PF13193"/>
    </source>
</evidence>
<dbReference type="CDD" id="cd05941">
    <property type="entry name" value="MCS"/>
    <property type="match status" value="1"/>
</dbReference>
<dbReference type="PANTHER" id="PTHR43201">
    <property type="entry name" value="ACYL-COA SYNTHETASE"/>
    <property type="match status" value="1"/>
</dbReference>
<comment type="similarity">
    <text evidence="1">Belongs to the ATP-dependent AMP-binding enzyme family.</text>
</comment>
<dbReference type="InterPro" id="IPR025110">
    <property type="entry name" value="AMP-bd_C"/>
</dbReference>
<dbReference type="PANTHER" id="PTHR43201:SF8">
    <property type="entry name" value="ACYL-COA SYNTHETASE FAMILY MEMBER 3"/>
    <property type="match status" value="1"/>
</dbReference>
<reference evidence="4" key="1">
    <citation type="submission" date="2015-10" db="EMBL/GenBank/DDBJ databases">
        <title>EvidentialGene: Evidence-directed Construction of Complete mRNA Transcriptomes without Genomes.</title>
        <authorList>
            <person name="Gilbert D.G."/>
        </authorList>
    </citation>
    <scope>NUCLEOTIDE SEQUENCE</scope>
</reference>
<evidence type="ECO:0000256" key="1">
    <source>
        <dbReference type="ARBA" id="ARBA00006432"/>
    </source>
</evidence>
<feature type="domain" description="AMP-dependent synthetase/ligase" evidence="2">
    <location>
        <begin position="52"/>
        <end position="452"/>
    </location>
</feature>
<dbReference type="InterPro" id="IPR000873">
    <property type="entry name" value="AMP-dep_synth/lig_dom"/>
</dbReference>
<dbReference type="OrthoDB" id="2962993at2759"/>
<dbReference type="Pfam" id="PF00501">
    <property type="entry name" value="AMP-binding"/>
    <property type="match status" value="1"/>
</dbReference>
<dbReference type="InterPro" id="IPR045851">
    <property type="entry name" value="AMP-bd_C_sf"/>
</dbReference>
<name>A0A0P6DY37_9CRUS</name>
<dbReference type="InterPro" id="IPR042099">
    <property type="entry name" value="ANL_N_sf"/>
</dbReference>
<dbReference type="RefSeq" id="XP_032778545.2">
    <property type="nucleotide sequence ID" value="XM_032922654.2"/>
</dbReference>
<dbReference type="PROSITE" id="PS00455">
    <property type="entry name" value="AMP_BINDING"/>
    <property type="match status" value="1"/>
</dbReference>
<evidence type="ECO:0000313" key="4">
    <source>
        <dbReference type="EMBL" id="JAN22330.1"/>
    </source>
</evidence>
<dbReference type="Gene3D" id="3.30.300.30">
    <property type="match status" value="1"/>
</dbReference>
<proteinExistence type="inferred from homology"/>
<organism evidence="4">
    <name type="scientific">Daphnia magna</name>
    <dbReference type="NCBI Taxonomy" id="35525"/>
    <lineage>
        <taxon>Eukaryota</taxon>
        <taxon>Metazoa</taxon>
        <taxon>Ecdysozoa</taxon>
        <taxon>Arthropoda</taxon>
        <taxon>Crustacea</taxon>
        <taxon>Branchiopoda</taxon>
        <taxon>Diplostraca</taxon>
        <taxon>Cladocera</taxon>
        <taxon>Anomopoda</taxon>
        <taxon>Daphniidae</taxon>
        <taxon>Daphnia</taxon>
    </lineage>
</organism>
<dbReference type="GeneID" id="116917243"/>
<dbReference type="GO" id="GO:0006631">
    <property type="term" value="P:fatty acid metabolic process"/>
    <property type="evidence" value="ECO:0007669"/>
    <property type="project" value="TreeGrafter"/>
</dbReference>
<dbReference type="GO" id="GO:0031956">
    <property type="term" value="F:medium-chain fatty acid-CoA ligase activity"/>
    <property type="evidence" value="ECO:0007669"/>
    <property type="project" value="TreeGrafter"/>
</dbReference>
<sequence length="599" mass="66331">MAMLPAFLKSLRSVVLSITHRNRSYAVNYAGTQGRKPTAMHESDIVPAHHIALQHLDRVAIKDTYGSHTYLDVLQKAVRLSNLINDTVGPGKSQERIGFLCPNDSTYIISQWACWAAGHIAVPLSPVHPPSLLGYYIKDCNAALLIASQSHSKLLSAVKKTVGNEIQSLILEESWQQETKTKCMSSQLDSILSGTKSIDFYRDSDAMMLYTSGTTGKPKGVLLSHKNINAQVRMLIKVWQWTKKDVIVHALPLHHTHGVINALLCPLYVGASCIMLPKFDSKTIWDNFLNTNVSQEEKPTLFMGVPTMYSKLLAHYDTAFGDNPRTREYVKASISNNIRVMISGSAALPEPVFHKWKAATGLEIVERYGMTEIGSVLSIPLDGERRAGYVGVPSPGVSIRLVEFQPSSLGAKANYEVLFETSHEQFSSHMKNDKVISGDLLIKGPNVFKCYWNKPEATAKDFTADGWFRTGDAAQFDNGYFKILGRLSADIIKSGGFKISALEIETHLLGHPEIADCTVFGIPDVTWGQKVAAVIVLVNPEKSIDLVALKKWCKERMAPYIVPSEWRIYSELPRNALGKVNKVEFAKVAFSDKPVASKL</sequence>
<dbReference type="InterPro" id="IPR020845">
    <property type="entry name" value="AMP-binding_CS"/>
</dbReference>